<sequence>MITLFNDGFPLPSLAHPVLLAINPPGIGRVRDLSGGADFPSIRPDEMADQGPQDAGPP</sequence>
<protein>
    <submittedName>
        <fullName evidence="2">Uncharacterized protein</fullName>
    </submittedName>
</protein>
<dbReference type="Proteomes" id="UP001385951">
    <property type="component" value="Unassembled WGS sequence"/>
</dbReference>
<feature type="region of interest" description="Disordered" evidence="1">
    <location>
        <begin position="32"/>
        <end position="58"/>
    </location>
</feature>
<organism evidence="2 3">
    <name type="scientific">Cerrena zonata</name>
    <dbReference type="NCBI Taxonomy" id="2478898"/>
    <lineage>
        <taxon>Eukaryota</taxon>
        <taxon>Fungi</taxon>
        <taxon>Dikarya</taxon>
        <taxon>Basidiomycota</taxon>
        <taxon>Agaricomycotina</taxon>
        <taxon>Agaricomycetes</taxon>
        <taxon>Polyporales</taxon>
        <taxon>Cerrenaceae</taxon>
        <taxon>Cerrena</taxon>
    </lineage>
</organism>
<reference evidence="2 3" key="1">
    <citation type="submission" date="2022-09" db="EMBL/GenBank/DDBJ databases">
        <authorList>
            <person name="Palmer J.M."/>
        </authorList>
    </citation>
    <scope>NUCLEOTIDE SEQUENCE [LARGE SCALE GENOMIC DNA]</scope>
    <source>
        <strain evidence="2 3">DSM 7382</strain>
    </source>
</reference>
<comment type="caution">
    <text evidence="2">The sequence shown here is derived from an EMBL/GenBank/DDBJ whole genome shotgun (WGS) entry which is preliminary data.</text>
</comment>
<evidence type="ECO:0000313" key="3">
    <source>
        <dbReference type="Proteomes" id="UP001385951"/>
    </source>
</evidence>
<evidence type="ECO:0000313" key="2">
    <source>
        <dbReference type="EMBL" id="KAK7682340.1"/>
    </source>
</evidence>
<evidence type="ECO:0000256" key="1">
    <source>
        <dbReference type="SAM" id="MobiDB-lite"/>
    </source>
</evidence>
<accession>A0AAW0FU07</accession>
<dbReference type="AlphaFoldDB" id="A0AAW0FU07"/>
<name>A0AAW0FU07_9APHY</name>
<keyword evidence="3" id="KW-1185">Reference proteome</keyword>
<proteinExistence type="predicted"/>
<gene>
    <name evidence="2" type="ORF">QCA50_014545</name>
</gene>
<dbReference type="EMBL" id="JASBNA010000036">
    <property type="protein sequence ID" value="KAK7682340.1"/>
    <property type="molecule type" value="Genomic_DNA"/>
</dbReference>